<protein>
    <submittedName>
        <fullName evidence="1">Uncharacterized protein</fullName>
    </submittedName>
</protein>
<organism evidence="1 2">
    <name type="scientific">Blautia obeum</name>
    <dbReference type="NCBI Taxonomy" id="40520"/>
    <lineage>
        <taxon>Bacteria</taxon>
        <taxon>Bacillati</taxon>
        <taxon>Bacillota</taxon>
        <taxon>Clostridia</taxon>
        <taxon>Lachnospirales</taxon>
        <taxon>Lachnospiraceae</taxon>
        <taxon>Blautia</taxon>
    </lineage>
</organism>
<gene>
    <name evidence="1" type="ORF">DW723_11405</name>
</gene>
<reference evidence="1 2" key="1">
    <citation type="submission" date="2018-08" db="EMBL/GenBank/DDBJ databases">
        <title>A genome reference for cultivated species of the human gut microbiota.</title>
        <authorList>
            <person name="Zou Y."/>
            <person name="Xue W."/>
            <person name="Luo G."/>
        </authorList>
    </citation>
    <scope>NUCLEOTIDE SEQUENCE [LARGE SCALE GENOMIC DNA]</scope>
    <source>
        <strain evidence="1 2">AM27-32LB</strain>
    </source>
</reference>
<evidence type="ECO:0000313" key="2">
    <source>
        <dbReference type="Proteomes" id="UP000283928"/>
    </source>
</evidence>
<comment type="caution">
    <text evidence="1">The sequence shown here is derived from an EMBL/GenBank/DDBJ whole genome shotgun (WGS) entry which is preliminary data.</text>
</comment>
<accession>A0A414KCD2</accession>
<name>A0A414KCD2_9FIRM</name>
<dbReference type="AlphaFoldDB" id="A0A414KCD2"/>
<proteinExistence type="predicted"/>
<sequence length="412" mass="48333">MENPFEFHEEDTIIACVGDNGGTTDEDIRNGFKRTVELLTESLKTGSEVEDLLVYPIVYNARHSIELSLKIVIKMLWRIEEKKGICYSEEVLKERKKELHTHSIECLYKLACDKKNIDRRIPAYFENIEDMIYFYYFDEEGDAFKYELNKEDEPHMIKNKEDEPHMIKNKISHVSIELLETEFKEVMKKFDDLIYFLDNCIFEYSLGTFTKSLSRADIWDISKRLPVYEEWRTEKFKEVKDEIKQEYHLGSKEFSDAVNLIKENREFSVNIGCEKVFGSITENELKEYASLVRYYSEKSKSDNKGKEIGFDLRKIQKNGEILKKYLSSISMNTLNTLLCFSEMSNGFLAVEHLEEVHDDIVSKAFDGTYLIRKLKQRNICLRILYGMKKCGQVTYAKQLSAALEQEGVELTL</sequence>
<dbReference type="Proteomes" id="UP000283928">
    <property type="component" value="Unassembled WGS sequence"/>
</dbReference>
<evidence type="ECO:0000313" key="1">
    <source>
        <dbReference type="EMBL" id="RHE73233.1"/>
    </source>
</evidence>
<dbReference type="EMBL" id="QSKO01000016">
    <property type="protein sequence ID" value="RHE73233.1"/>
    <property type="molecule type" value="Genomic_DNA"/>
</dbReference>